<protein>
    <recommendedName>
        <fullName evidence="2 7">Site-specific DNA-methyltransferase (adenine-specific)</fullName>
        <ecNumber evidence="2 7">2.1.1.72</ecNumber>
    </recommendedName>
</protein>
<dbReference type="InterPro" id="IPR012263">
    <property type="entry name" value="M_m6A_EcoRV"/>
</dbReference>
<comment type="similarity">
    <text evidence="1 7">Belongs to the N(4)/N(6)-methyltransferase family.</text>
</comment>
<dbReference type="SUPFAM" id="SSF53335">
    <property type="entry name" value="S-adenosyl-L-methionine-dependent methyltransferases"/>
    <property type="match status" value="1"/>
</dbReference>
<dbReference type="InterPro" id="IPR002052">
    <property type="entry name" value="DNA_methylase_N6_adenine_CS"/>
</dbReference>
<evidence type="ECO:0000256" key="5">
    <source>
        <dbReference type="ARBA" id="ARBA00022691"/>
    </source>
</evidence>
<evidence type="ECO:0000256" key="4">
    <source>
        <dbReference type="ARBA" id="ARBA00022679"/>
    </source>
</evidence>
<reference evidence="8 9" key="1">
    <citation type="submission" date="2024-09" db="EMBL/GenBank/DDBJ databases">
        <authorList>
            <person name="Sun Q."/>
            <person name="Mori K."/>
        </authorList>
    </citation>
    <scope>NUCLEOTIDE SEQUENCE [LARGE SCALE GENOMIC DNA]</scope>
    <source>
        <strain evidence="8 9">CCM 7539</strain>
    </source>
</reference>
<dbReference type="EMBL" id="JBHLWB010000004">
    <property type="protein sequence ID" value="MFC0308984.1"/>
    <property type="molecule type" value="Genomic_DNA"/>
</dbReference>
<dbReference type="InterPro" id="IPR012327">
    <property type="entry name" value="MeTrfase_D12"/>
</dbReference>
<organism evidence="8 9">
    <name type="scientific">Gallibacterium trehalosifermentans</name>
    <dbReference type="NCBI Taxonomy" id="516935"/>
    <lineage>
        <taxon>Bacteria</taxon>
        <taxon>Pseudomonadati</taxon>
        <taxon>Pseudomonadota</taxon>
        <taxon>Gammaproteobacteria</taxon>
        <taxon>Pasteurellales</taxon>
        <taxon>Pasteurellaceae</taxon>
        <taxon>Gallibacterium</taxon>
    </lineage>
</organism>
<keyword evidence="9" id="KW-1185">Reference proteome</keyword>
<dbReference type="PROSITE" id="PS00092">
    <property type="entry name" value="N6_MTASE"/>
    <property type="match status" value="1"/>
</dbReference>
<keyword evidence="4 7" id="KW-0808">Transferase</keyword>
<dbReference type="PIRSF" id="PIRSF000398">
    <property type="entry name" value="M_m6A_EcoRV"/>
    <property type="match status" value="1"/>
</dbReference>
<keyword evidence="3 7" id="KW-0489">Methyltransferase</keyword>
<evidence type="ECO:0000256" key="6">
    <source>
        <dbReference type="ARBA" id="ARBA00047942"/>
    </source>
</evidence>
<dbReference type="Gene3D" id="1.10.1020.10">
    <property type="entry name" value="Adenine-specific Methyltransferase, Domain 2"/>
    <property type="match status" value="1"/>
</dbReference>
<dbReference type="GO" id="GO:0009007">
    <property type="term" value="F:site-specific DNA-methyltransferase (adenine-specific) activity"/>
    <property type="evidence" value="ECO:0007669"/>
    <property type="project" value="UniProtKB-EC"/>
</dbReference>
<dbReference type="NCBIfam" id="TIGR00571">
    <property type="entry name" value="dam"/>
    <property type="match status" value="1"/>
</dbReference>
<dbReference type="EC" id="2.1.1.72" evidence="2 7"/>
<name>A0ABV6H038_9PAST</name>
<dbReference type="GO" id="GO:0032259">
    <property type="term" value="P:methylation"/>
    <property type="evidence" value="ECO:0007669"/>
    <property type="project" value="UniProtKB-KW"/>
</dbReference>
<dbReference type="InterPro" id="IPR023095">
    <property type="entry name" value="Ade_MeTrfase_dom_2"/>
</dbReference>
<proteinExistence type="inferred from homology"/>
<accession>A0ABV6H038</accession>
<dbReference type="RefSeq" id="WP_382370012.1">
    <property type="nucleotide sequence ID" value="NZ_JBHLWB010000004.1"/>
</dbReference>
<gene>
    <name evidence="8" type="ORF">ACFFHK_04595</name>
</gene>
<evidence type="ECO:0000256" key="3">
    <source>
        <dbReference type="ARBA" id="ARBA00022603"/>
    </source>
</evidence>
<evidence type="ECO:0000256" key="1">
    <source>
        <dbReference type="ARBA" id="ARBA00006594"/>
    </source>
</evidence>
<dbReference type="PANTHER" id="PTHR30481:SF3">
    <property type="entry name" value="DNA ADENINE METHYLASE"/>
    <property type="match status" value="1"/>
</dbReference>
<comment type="catalytic activity">
    <reaction evidence="6 7">
        <text>a 2'-deoxyadenosine in DNA + S-adenosyl-L-methionine = an N(6)-methyl-2'-deoxyadenosine in DNA + S-adenosyl-L-homocysteine + H(+)</text>
        <dbReference type="Rhea" id="RHEA:15197"/>
        <dbReference type="Rhea" id="RHEA-COMP:12418"/>
        <dbReference type="Rhea" id="RHEA-COMP:12419"/>
        <dbReference type="ChEBI" id="CHEBI:15378"/>
        <dbReference type="ChEBI" id="CHEBI:57856"/>
        <dbReference type="ChEBI" id="CHEBI:59789"/>
        <dbReference type="ChEBI" id="CHEBI:90615"/>
        <dbReference type="ChEBI" id="CHEBI:90616"/>
        <dbReference type="EC" id="2.1.1.72"/>
    </reaction>
</comment>
<dbReference type="PRINTS" id="PR00505">
    <property type="entry name" value="D12N6MTFRASE"/>
</dbReference>
<sequence>MSSNTHKAKHRSFLKWAGGKYRLVDEIKRLYPQGKTQLIEPFVGAGTVFLNSEFEHYLLADINPDLINLFKLVKSDVKQYIKETRLLFTHPDANTALRYYSLRDEFNRSTDLWRRATLFLYLNRFGFNGLCRYNSDNEFNVPFGAYRQHYFPENELHYFAEKAQAAEFICASFDQIFTLATAQSVVYCDPPYAPLQQDSNFTRYSGNEFSLQDQKRLAELAYKAALQQNATVLISNHDTRFTRDLYQGAKISKINVQRSISQASERRVKVKELIAVFSQQKLLQWKKKQQANSGLE</sequence>
<evidence type="ECO:0000256" key="7">
    <source>
        <dbReference type="RuleBase" id="RU361257"/>
    </source>
</evidence>
<dbReference type="Proteomes" id="UP001589767">
    <property type="component" value="Unassembled WGS sequence"/>
</dbReference>
<evidence type="ECO:0000256" key="2">
    <source>
        <dbReference type="ARBA" id="ARBA00011900"/>
    </source>
</evidence>
<dbReference type="PANTHER" id="PTHR30481">
    <property type="entry name" value="DNA ADENINE METHYLASE"/>
    <property type="match status" value="1"/>
</dbReference>
<dbReference type="Gene3D" id="3.40.50.150">
    <property type="entry name" value="Vaccinia Virus protein VP39"/>
    <property type="match status" value="1"/>
</dbReference>
<dbReference type="Pfam" id="PF02086">
    <property type="entry name" value="MethyltransfD12"/>
    <property type="match status" value="1"/>
</dbReference>
<keyword evidence="5 7" id="KW-0949">S-adenosyl-L-methionine</keyword>
<dbReference type="InterPro" id="IPR029063">
    <property type="entry name" value="SAM-dependent_MTases_sf"/>
</dbReference>
<evidence type="ECO:0000313" key="9">
    <source>
        <dbReference type="Proteomes" id="UP001589767"/>
    </source>
</evidence>
<comment type="caution">
    <text evidence="8">The sequence shown here is derived from an EMBL/GenBank/DDBJ whole genome shotgun (WGS) entry which is preliminary data.</text>
</comment>
<evidence type="ECO:0000313" key="8">
    <source>
        <dbReference type="EMBL" id="MFC0308984.1"/>
    </source>
</evidence>